<accession>A0ABR3GY56</accession>
<protein>
    <submittedName>
        <fullName evidence="1">Uncharacterized protein</fullName>
    </submittedName>
</protein>
<keyword evidence="2" id="KW-1185">Reference proteome</keyword>
<organism evidence="1 2">
    <name type="scientific">Discina gigas</name>
    <dbReference type="NCBI Taxonomy" id="1032678"/>
    <lineage>
        <taxon>Eukaryota</taxon>
        <taxon>Fungi</taxon>
        <taxon>Dikarya</taxon>
        <taxon>Ascomycota</taxon>
        <taxon>Pezizomycotina</taxon>
        <taxon>Pezizomycetes</taxon>
        <taxon>Pezizales</taxon>
        <taxon>Discinaceae</taxon>
        <taxon>Discina</taxon>
    </lineage>
</organism>
<comment type="caution">
    <text evidence="1">The sequence shown here is derived from an EMBL/GenBank/DDBJ whole genome shotgun (WGS) entry which is preliminary data.</text>
</comment>
<proteinExistence type="predicted"/>
<gene>
    <name evidence="1" type="ORF">Q9L58_000024</name>
</gene>
<reference evidence="1 2" key="1">
    <citation type="submission" date="2024-02" db="EMBL/GenBank/DDBJ databases">
        <title>Discinaceae phylogenomics.</title>
        <authorList>
            <person name="Dirks A.C."/>
            <person name="James T.Y."/>
        </authorList>
    </citation>
    <scope>NUCLEOTIDE SEQUENCE [LARGE SCALE GENOMIC DNA]</scope>
    <source>
        <strain evidence="1 2">ACD0624</strain>
    </source>
</reference>
<name>A0ABR3GY56_9PEZI</name>
<dbReference type="Proteomes" id="UP001447188">
    <property type="component" value="Unassembled WGS sequence"/>
</dbReference>
<sequence length="61" mass="6587">MDTPWLDVSASLYEGKVDLAVANIHLEKAIEVEIKGLSEGAGENLTGVNIEEKQTVGIEDF</sequence>
<dbReference type="EMBL" id="JBBBZM010000001">
    <property type="protein sequence ID" value="KAL0640720.1"/>
    <property type="molecule type" value="Genomic_DNA"/>
</dbReference>
<evidence type="ECO:0000313" key="2">
    <source>
        <dbReference type="Proteomes" id="UP001447188"/>
    </source>
</evidence>
<evidence type="ECO:0000313" key="1">
    <source>
        <dbReference type="EMBL" id="KAL0640720.1"/>
    </source>
</evidence>